<evidence type="ECO:0000256" key="6">
    <source>
        <dbReference type="SAM" id="Phobius"/>
    </source>
</evidence>
<dbReference type="Pfam" id="PF03544">
    <property type="entry name" value="TonB_C"/>
    <property type="match status" value="1"/>
</dbReference>
<feature type="domain" description="TonB C-terminal" evidence="7">
    <location>
        <begin position="181"/>
        <end position="244"/>
    </location>
</feature>
<dbReference type="SUPFAM" id="SSF74653">
    <property type="entry name" value="TolA/TonB C-terminal domain"/>
    <property type="match status" value="1"/>
</dbReference>
<feature type="compositionally biased region" description="Gly residues" evidence="5">
    <location>
        <begin position="132"/>
        <end position="161"/>
    </location>
</feature>
<name>A0ABT3JIA6_9SPHN</name>
<protein>
    <submittedName>
        <fullName evidence="8">TonB family protein</fullName>
    </submittedName>
</protein>
<comment type="caution">
    <text evidence="8">The sequence shown here is derived from an EMBL/GenBank/DDBJ whole genome shotgun (WGS) entry which is preliminary data.</text>
</comment>
<dbReference type="InterPro" id="IPR006260">
    <property type="entry name" value="TonB/TolA_C"/>
</dbReference>
<dbReference type="Gene3D" id="3.30.1150.10">
    <property type="match status" value="1"/>
</dbReference>
<evidence type="ECO:0000256" key="4">
    <source>
        <dbReference type="ARBA" id="ARBA00023136"/>
    </source>
</evidence>
<dbReference type="EMBL" id="JAPDOB010000002">
    <property type="protein sequence ID" value="MCW3798819.1"/>
    <property type="molecule type" value="Genomic_DNA"/>
</dbReference>
<evidence type="ECO:0000313" key="8">
    <source>
        <dbReference type="EMBL" id="MCW3798819.1"/>
    </source>
</evidence>
<feature type="transmembrane region" description="Helical" evidence="6">
    <location>
        <begin position="12"/>
        <end position="35"/>
    </location>
</feature>
<dbReference type="RefSeq" id="WP_264883871.1">
    <property type="nucleotide sequence ID" value="NZ_JAPDOB010000002.1"/>
</dbReference>
<reference evidence="8 9" key="1">
    <citation type="submission" date="2022-10" db="EMBL/GenBank/DDBJ databases">
        <title>Sphingomonas sp.</title>
        <authorList>
            <person name="Jin C."/>
        </authorList>
    </citation>
    <scope>NUCLEOTIDE SEQUENCE [LARGE SCALE GENOMIC DNA]</scope>
    <source>
        <strain evidence="8 9">BN140010</strain>
    </source>
</reference>
<sequence>MRRSLHDRRDSARSAAIVGVIHLAFGWALLTGLGVTSRPTVLERPLALIDLADEPDPPPPVVQMLPEPAPKPTQKPKDPEGAAAPPNIRNTPTEVVAPEPKVVLPVPPPLPAAPVAGQGTAPAAGAAPVPGPGTGRGGIGNGLGSGLNGDGTGGGGGGGVAEGPEYVSGEIGWRDVPSSVLAQRPRGVVGFRLLVGRDGRLHDCQVTRSSGNRGLDAATCAAALRRLRFAPARDTAGRPVDAWAPGENEWIPRAPPPDRWVDPVLVRGD</sequence>
<keyword evidence="9" id="KW-1185">Reference proteome</keyword>
<evidence type="ECO:0000256" key="3">
    <source>
        <dbReference type="ARBA" id="ARBA00022989"/>
    </source>
</evidence>
<evidence type="ECO:0000256" key="1">
    <source>
        <dbReference type="ARBA" id="ARBA00004167"/>
    </source>
</evidence>
<proteinExistence type="predicted"/>
<feature type="region of interest" description="Disordered" evidence="5">
    <location>
        <begin position="114"/>
        <end position="163"/>
    </location>
</feature>
<keyword evidence="3 6" id="KW-1133">Transmembrane helix</keyword>
<evidence type="ECO:0000259" key="7">
    <source>
        <dbReference type="Pfam" id="PF03544"/>
    </source>
</evidence>
<dbReference type="Proteomes" id="UP001526246">
    <property type="component" value="Unassembled WGS sequence"/>
</dbReference>
<feature type="compositionally biased region" description="Pro residues" evidence="5">
    <location>
        <begin position="57"/>
        <end position="73"/>
    </location>
</feature>
<feature type="region of interest" description="Disordered" evidence="5">
    <location>
        <begin position="52"/>
        <end position="95"/>
    </location>
</feature>
<comment type="subcellular location">
    <subcellularLocation>
        <location evidence="1">Membrane</location>
        <topology evidence="1">Single-pass membrane protein</topology>
    </subcellularLocation>
</comment>
<dbReference type="InterPro" id="IPR037682">
    <property type="entry name" value="TonB_C"/>
</dbReference>
<evidence type="ECO:0000256" key="2">
    <source>
        <dbReference type="ARBA" id="ARBA00022692"/>
    </source>
</evidence>
<keyword evidence="4 6" id="KW-0472">Membrane</keyword>
<feature type="compositionally biased region" description="Low complexity" evidence="5">
    <location>
        <begin position="114"/>
        <end position="128"/>
    </location>
</feature>
<keyword evidence="2 6" id="KW-0812">Transmembrane</keyword>
<accession>A0ABT3JIA6</accession>
<gene>
    <name evidence="8" type="ORF">OMW55_13470</name>
</gene>
<evidence type="ECO:0000256" key="5">
    <source>
        <dbReference type="SAM" id="MobiDB-lite"/>
    </source>
</evidence>
<dbReference type="NCBIfam" id="TIGR01352">
    <property type="entry name" value="tonB_Cterm"/>
    <property type="match status" value="1"/>
</dbReference>
<evidence type="ECO:0000313" key="9">
    <source>
        <dbReference type="Proteomes" id="UP001526246"/>
    </source>
</evidence>
<organism evidence="8 9">
    <name type="scientific">Sphingomonas arvum</name>
    <dbReference type="NCBI Taxonomy" id="2992113"/>
    <lineage>
        <taxon>Bacteria</taxon>
        <taxon>Pseudomonadati</taxon>
        <taxon>Pseudomonadota</taxon>
        <taxon>Alphaproteobacteria</taxon>
        <taxon>Sphingomonadales</taxon>
        <taxon>Sphingomonadaceae</taxon>
        <taxon>Sphingomonas</taxon>
    </lineage>
</organism>